<dbReference type="SUPFAM" id="SSF89392">
    <property type="entry name" value="Prokaryotic lipoproteins and lipoprotein localization factors"/>
    <property type="match status" value="1"/>
</dbReference>
<accession>A0ABN2JQI4</accession>
<evidence type="ECO:0000313" key="3">
    <source>
        <dbReference type="Proteomes" id="UP001501057"/>
    </source>
</evidence>
<proteinExistence type="predicted"/>
<dbReference type="EMBL" id="BAAAME010000003">
    <property type="protein sequence ID" value="GAA1735458.1"/>
    <property type="molecule type" value="Genomic_DNA"/>
</dbReference>
<evidence type="ECO:0000313" key="2">
    <source>
        <dbReference type="EMBL" id="GAA1735458.1"/>
    </source>
</evidence>
<comment type="caution">
    <text evidence="2">The sequence shown here is derived from an EMBL/GenBank/DDBJ whole genome shotgun (WGS) entry which is preliminary data.</text>
</comment>
<protein>
    <recommendedName>
        <fullName evidence="4">LppX_LprAFG lipoprotein</fullName>
    </recommendedName>
</protein>
<dbReference type="Proteomes" id="UP001501057">
    <property type="component" value="Unassembled WGS sequence"/>
</dbReference>
<evidence type="ECO:0008006" key="4">
    <source>
        <dbReference type="Google" id="ProtNLM"/>
    </source>
</evidence>
<name>A0ABN2JQI4_9ACTN</name>
<sequence length="267" mass="28695">MGALAGAALVLGLAACGGDSGSRPPTWFSQGEQTSRDDGGKGGADARAFMVQVTDAQAAVQTVTMDLRMSLEGEELVGQAQTRTGDDPTDVDMVMTMEMPGLGTMEMRLIDQVLYLSLGIESDGKFVRIDADDEMFGEQFDLMLEQMDPRVQMAMMKDAVLDYRQEGDPETIDGVEATPYVVVMDTEAVMEASGAPAEDLEGVPLPDTLESTIFVGPDDLPRRLVMDMIGVEMTMDFSGWGEPVVIEAPPADQILEGGFEDLFSDQA</sequence>
<reference evidence="2 3" key="1">
    <citation type="journal article" date="2019" name="Int. J. Syst. Evol. Microbiol.">
        <title>The Global Catalogue of Microorganisms (GCM) 10K type strain sequencing project: providing services to taxonomists for standard genome sequencing and annotation.</title>
        <authorList>
            <consortium name="The Broad Institute Genomics Platform"/>
            <consortium name="The Broad Institute Genome Sequencing Center for Infectious Disease"/>
            <person name="Wu L."/>
            <person name="Ma J."/>
        </authorList>
    </citation>
    <scope>NUCLEOTIDE SEQUENCE [LARGE SCALE GENOMIC DNA]</scope>
    <source>
        <strain evidence="2 3">JCM 13518</strain>
    </source>
</reference>
<dbReference type="InterPro" id="IPR029046">
    <property type="entry name" value="LolA/LolB/LppX"/>
</dbReference>
<dbReference type="Gene3D" id="2.50.20.20">
    <property type="match status" value="1"/>
</dbReference>
<keyword evidence="3" id="KW-1185">Reference proteome</keyword>
<organism evidence="2 3">
    <name type="scientific">Aeromicrobium alkaliterrae</name>
    <dbReference type="NCBI Taxonomy" id="302168"/>
    <lineage>
        <taxon>Bacteria</taxon>
        <taxon>Bacillati</taxon>
        <taxon>Actinomycetota</taxon>
        <taxon>Actinomycetes</taxon>
        <taxon>Propionibacteriales</taxon>
        <taxon>Nocardioidaceae</taxon>
        <taxon>Aeromicrobium</taxon>
    </lineage>
</organism>
<evidence type="ECO:0000256" key="1">
    <source>
        <dbReference type="SAM" id="MobiDB-lite"/>
    </source>
</evidence>
<gene>
    <name evidence="2" type="ORF">GCM10009710_14840</name>
</gene>
<feature type="region of interest" description="Disordered" evidence="1">
    <location>
        <begin position="19"/>
        <end position="44"/>
    </location>
</feature>